<dbReference type="SUPFAM" id="SSF52954">
    <property type="entry name" value="Class II aaRS ABD-related"/>
    <property type="match status" value="1"/>
</dbReference>
<evidence type="ECO:0000256" key="6">
    <source>
        <dbReference type="ARBA" id="ARBA00022917"/>
    </source>
</evidence>
<dbReference type="PANTHER" id="PTHR42753:SF2">
    <property type="entry name" value="PROLINE--TRNA LIGASE"/>
    <property type="match status" value="1"/>
</dbReference>
<dbReference type="EC" id="6.1.1.15" evidence="1"/>
<organism evidence="11 12">
    <name type="scientific">Candidatus Portnoybacteria bacterium CG11_big_fil_rev_8_21_14_0_20_44_10</name>
    <dbReference type="NCBI Taxonomy" id="1974818"/>
    <lineage>
        <taxon>Bacteria</taxon>
        <taxon>Candidatus Portnoyibacteriota</taxon>
    </lineage>
</organism>
<evidence type="ECO:0000313" key="12">
    <source>
        <dbReference type="Proteomes" id="UP000231550"/>
    </source>
</evidence>
<feature type="domain" description="Aminoacyl-transfer RNA synthetases class-II family profile" evidence="10">
    <location>
        <begin position="46"/>
        <end position="314"/>
    </location>
</feature>
<dbReference type="InterPro" id="IPR004154">
    <property type="entry name" value="Anticodon-bd"/>
</dbReference>
<dbReference type="InterPro" id="IPR006195">
    <property type="entry name" value="aa-tRNA-synth_II"/>
</dbReference>
<evidence type="ECO:0000256" key="9">
    <source>
        <dbReference type="ARBA" id="ARBA00047671"/>
    </source>
</evidence>
<protein>
    <recommendedName>
        <fullName evidence="2">Proline--tRNA ligase</fullName>
        <ecNumber evidence="1">6.1.1.15</ecNumber>
    </recommendedName>
    <alternativeName>
        <fullName evidence="8">Prolyl-tRNA synthetase</fullName>
    </alternativeName>
</protein>
<keyword evidence="5" id="KW-0067">ATP-binding</keyword>
<comment type="caution">
    <text evidence="11">The sequence shown here is derived from an EMBL/GenBank/DDBJ whole genome shotgun (WGS) entry which is preliminary data.</text>
</comment>
<evidence type="ECO:0000256" key="7">
    <source>
        <dbReference type="ARBA" id="ARBA00023146"/>
    </source>
</evidence>
<dbReference type="GO" id="GO:0005829">
    <property type="term" value="C:cytosol"/>
    <property type="evidence" value="ECO:0007669"/>
    <property type="project" value="TreeGrafter"/>
</dbReference>
<evidence type="ECO:0000259" key="10">
    <source>
        <dbReference type="PROSITE" id="PS50862"/>
    </source>
</evidence>
<dbReference type="Proteomes" id="UP000231550">
    <property type="component" value="Unassembled WGS sequence"/>
</dbReference>
<name>A0A2H0KSG7_9BACT</name>
<evidence type="ECO:0000256" key="4">
    <source>
        <dbReference type="ARBA" id="ARBA00022741"/>
    </source>
</evidence>
<keyword evidence="6" id="KW-0648">Protein biosynthesis</keyword>
<dbReference type="AlphaFoldDB" id="A0A2H0KSG7"/>
<dbReference type="GO" id="GO:0005524">
    <property type="term" value="F:ATP binding"/>
    <property type="evidence" value="ECO:0007669"/>
    <property type="project" value="UniProtKB-KW"/>
</dbReference>
<evidence type="ECO:0000256" key="2">
    <source>
        <dbReference type="ARBA" id="ARBA00019110"/>
    </source>
</evidence>
<dbReference type="Gene3D" id="3.40.50.800">
    <property type="entry name" value="Anticodon-binding domain"/>
    <property type="match status" value="1"/>
</dbReference>
<dbReference type="EMBL" id="PCVN01000085">
    <property type="protein sequence ID" value="PIQ74215.1"/>
    <property type="molecule type" value="Genomic_DNA"/>
</dbReference>
<dbReference type="SUPFAM" id="SSF55681">
    <property type="entry name" value="Class II aaRS and biotin synthetases"/>
    <property type="match status" value="1"/>
</dbReference>
<dbReference type="PANTHER" id="PTHR42753">
    <property type="entry name" value="MITOCHONDRIAL RIBOSOME PROTEIN L39/PROLYL-TRNA LIGASE FAMILY MEMBER"/>
    <property type="match status" value="1"/>
</dbReference>
<dbReference type="InterPro" id="IPR050062">
    <property type="entry name" value="Pro-tRNA_synthetase"/>
</dbReference>
<keyword evidence="3" id="KW-0436">Ligase</keyword>
<keyword evidence="4" id="KW-0547">Nucleotide-binding</keyword>
<evidence type="ECO:0000256" key="3">
    <source>
        <dbReference type="ARBA" id="ARBA00022598"/>
    </source>
</evidence>
<evidence type="ECO:0000256" key="1">
    <source>
        <dbReference type="ARBA" id="ARBA00012831"/>
    </source>
</evidence>
<dbReference type="PRINTS" id="PR01046">
    <property type="entry name" value="TRNASYNTHPRO"/>
</dbReference>
<keyword evidence="7 11" id="KW-0030">Aminoacyl-tRNA synthetase</keyword>
<reference evidence="11 12" key="1">
    <citation type="submission" date="2017-09" db="EMBL/GenBank/DDBJ databases">
        <title>Depth-based differentiation of microbial function through sediment-hosted aquifers and enrichment of novel symbionts in the deep terrestrial subsurface.</title>
        <authorList>
            <person name="Probst A.J."/>
            <person name="Ladd B."/>
            <person name="Jarett J.K."/>
            <person name="Geller-Mcgrath D.E."/>
            <person name="Sieber C.M."/>
            <person name="Emerson J.B."/>
            <person name="Anantharaman K."/>
            <person name="Thomas B.C."/>
            <person name="Malmstrom R."/>
            <person name="Stieglmeier M."/>
            <person name="Klingl A."/>
            <person name="Woyke T."/>
            <person name="Ryan C.M."/>
            <person name="Banfield J.F."/>
        </authorList>
    </citation>
    <scope>NUCLEOTIDE SEQUENCE [LARGE SCALE GENOMIC DNA]</scope>
    <source>
        <strain evidence="11">CG11_big_fil_rev_8_21_14_0_20_44_10</strain>
    </source>
</reference>
<comment type="catalytic activity">
    <reaction evidence="9">
        <text>tRNA(Pro) + L-proline + ATP = L-prolyl-tRNA(Pro) + AMP + diphosphate</text>
        <dbReference type="Rhea" id="RHEA:14305"/>
        <dbReference type="Rhea" id="RHEA-COMP:9700"/>
        <dbReference type="Rhea" id="RHEA-COMP:9702"/>
        <dbReference type="ChEBI" id="CHEBI:30616"/>
        <dbReference type="ChEBI" id="CHEBI:33019"/>
        <dbReference type="ChEBI" id="CHEBI:60039"/>
        <dbReference type="ChEBI" id="CHEBI:78442"/>
        <dbReference type="ChEBI" id="CHEBI:78532"/>
        <dbReference type="ChEBI" id="CHEBI:456215"/>
        <dbReference type="EC" id="6.1.1.15"/>
    </reaction>
</comment>
<dbReference type="Pfam" id="PF00587">
    <property type="entry name" value="tRNA-synt_2b"/>
    <property type="match status" value="1"/>
</dbReference>
<dbReference type="InterPro" id="IPR002314">
    <property type="entry name" value="aa-tRNA-synt_IIb"/>
</dbReference>
<dbReference type="GO" id="GO:0006433">
    <property type="term" value="P:prolyl-tRNA aminoacylation"/>
    <property type="evidence" value="ECO:0007669"/>
    <property type="project" value="InterPro"/>
</dbReference>
<proteinExistence type="predicted"/>
<dbReference type="InterPro" id="IPR002316">
    <property type="entry name" value="Pro-tRNA-ligase_IIa"/>
</dbReference>
<dbReference type="Pfam" id="PF03129">
    <property type="entry name" value="HGTP_anticodon"/>
    <property type="match status" value="1"/>
</dbReference>
<dbReference type="GO" id="GO:0004827">
    <property type="term" value="F:proline-tRNA ligase activity"/>
    <property type="evidence" value="ECO:0007669"/>
    <property type="project" value="UniProtKB-EC"/>
</dbReference>
<dbReference type="PROSITE" id="PS50862">
    <property type="entry name" value="AA_TRNA_LIGASE_II"/>
    <property type="match status" value="1"/>
</dbReference>
<gene>
    <name evidence="11" type="ORF">COV85_03340</name>
</gene>
<accession>A0A2H0KSG7</accession>
<evidence type="ECO:0000256" key="5">
    <source>
        <dbReference type="ARBA" id="ARBA00022840"/>
    </source>
</evidence>
<evidence type="ECO:0000256" key="8">
    <source>
        <dbReference type="ARBA" id="ARBA00029731"/>
    </source>
</evidence>
<sequence length="417" mass="48064">MRQSQLLTKAVKEAPAEEESISARLLIRGGFIDKLAAGLFNFLPLGWRVHQKIEQIIREEMNGLGGEELYLVALHPRGYWEKTKRWQIPEIFKVRSQSGREFALSWTHEEIITPVAQKFIFSYKDLPKYLYQFQVKMRDELRVKAGLLRTKEFIMKDLYSFHSNEKDLDDYYEKVKKSYFRIFERVGLKKSTHLTYASGGTFSPFSHEFQAVTPAGEDTIFVCPKCRLAINREIKDKISKCPNCKGKNFRQERSIEVGNIFKLGTKYSEAFEFSFQNKKGEFRPVIMGCYGIGLGRLMGAIAEICCDEKGIIWPEEIAPFRVHLLSFAAKDKKKQTKVQKTAEDVYGNLIQNGVEVLFDDREDKTAGEKMMEADLLGIPWRVIVSEKTIEKGNVEIKRRESKGAELVRPDKLLGSVR</sequence>
<dbReference type="Gene3D" id="3.30.930.10">
    <property type="entry name" value="Bira Bifunctional Protein, Domain 2"/>
    <property type="match status" value="1"/>
</dbReference>
<evidence type="ECO:0000313" key="11">
    <source>
        <dbReference type="EMBL" id="PIQ74215.1"/>
    </source>
</evidence>
<dbReference type="InterPro" id="IPR045864">
    <property type="entry name" value="aa-tRNA-synth_II/BPL/LPL"/>
</dbReference>
<dbReference type="InterPro" id="IPR036621">
    <property type="entry name" value="Anticodon-bd_dom_sf"/>
</dbReference>